<reference evidence="1 2" key="2">
    <citation type="journal article" date="2022" name="Mol. Biol. Evol.">
        <title>Comparative Genomics Reveals Insights into the Divergent Evolution of Astigmatic Mites and Household Pest Adaptations.</title>
        <authorList>
            <person name="Xiong Q."/>
            <person name="Wan A.T."/>
            <person name="Liu X."/>
            <person name="Fung C.S."/>
            <person name="Xiao X."/>
            <person name="Malainual N."/>
            <person name="Hou J."/>
            <person name="Wang L."/>
            <person name="Wang M."/>
            <person name="Yang K.Y."/>
            <person name="Cui Y."/>
            <person name="Leung E.L."/>
            <person name="Nong W."/>
            <person name="Shin S.K."/>
            <person name="Au S.W."/>
            <person name="Jeong K.Y."/>
            <person name="Chew F.T."/>
            <person name="Hui J.H."/>
            <person name="Leung T.F."/>
            <person name="Tungtrongchitr A."/>
            <person name="Zhong N."/>
            <person name="Liu Z."/>
            <person name="Tsui S.K."/>
        </authorList>
    </citation>
    <scope>NUCLEOTIDE SEQUENCE [LARGE SCALE GENOMIC DNA]</scope>
    <source>
        <strain evidence="1">Derp</strain>
    </source>
</reference>
<comment type="caution">
    <text evidence="1">The sequence shown here is derived from an EMBL/GenBank/DDBJ whole genome shotgun (WGS) entry which is preliminary data.</text>
</comment>
<keyword evidence="2" id="KW-1185">Reference proteome</keyword>
<accession>A0ABQ8JK88</accession>
<evidence type="ECO:0000313" key="1">
    <source>
        <dbReference type="EMBL" id="KAH9423023.1"/>
    </source>
</evidence>
<dbReference type="Proteomes" id="UP000887458">
    <property type="component" value="Unassembled WGS sequence"/>
</dbReference>
<evidence type="ECO:0000313" key="2">
    <source>
        <dbReference type="Proteomes" id="UP000887458"/>
    </source>
</evidence>
<organism evidence="1 2">
    <name type="scientific">Dermatophagoides pteronyssinus</name>
    <name type="common">European house dust mite</name>
    <dbReference type="NCBI Taxonomy" id="6956"/>
    <lineage>
        <taxon>Eukaryota</taxon>
        <taxon>Metazoa</taxon>
        <taxon>Ecdysozoa</taxon>
        <taxon>Arthropoda</taxon>
        <taxon>Chelicerata</taxon>
        <taxon>Arachnida</taxon>
        <taxon>Acari</taxon>
        <taxon>Acariformes</taxon>
        <taxon>Sarcoptiformes</taxon>
        <taxon>Astigmata</taxon>
        <taxon>Psoroptidia</taxon>
        <taxon>Analgoidea</taxon>
        <taxon>Pyroglyphidae</taxon>
        <taxon>Dermatophagoidinae</taxon>
        <taxon>Dermatophagoides</taxon>
    </lineage>
</organism>
<dbReference type="EMBL" id="NJHN03000034">
    <property type="protein sequence ID" value="KAH9423023.1"/>
    <property type="molecule type" value="Genomic_DNA"/>
</dbReference>
<name>A0ABQ8JK88_DERPT</name>
<sequence>MFSFSIIRINSSSVISYSSSSNVLFVTEIQCVSMYVSASKPATICRNPVRLIVQRSKGMNDCEPIG</sequence>
<protein>
    <submittedName>
        <fullName evidence="1">Uncharacterized protein</fullName>
    </submittedName>
</protein>
<proteinExistence type="predicted"/>
<reference evidence="1 2" key="1">
    <citation type="journal article" date="2018" name="J. Allergy Clin. Immunol.">
        <title>High-quality assembly of Dermatophagoides pteronyssinus genome and transcriptome reveals a wide range of novel allergens.</title>
        <authorList>
            <person name="Liu X.Y."/>
            <person name="Yang K.Y."/>
            <person name="Wang M.Q."/>
            <person name="Kwok J.S."/>
            <person name="Zeng X."/>
            <person name="Yang Z."/>
            <person name="Xiao X.J."/>
            <person name="Lau C.P."/>
            <person name="Li Y."/>
            <person name="Huang Z.M."/>
            <person name="Ba J.G."/>
            <person name="Yim A.K."/>
            <person name="Ouyang C.Y."/>
            <person name="Ngai S.M."/>
            <person name="Chan T.F."/>
            <person name="Leung E.L."/>
            <person name="Liu L."/>
            <person name="Liu Z.G."/>
            <person name="Tsui S.K."/>
        </authorList>
    </citation>
    <scope>NUCLEOTIDE SEQUENCE [LARGE SCALE GENOMIC DNA]</scope>
    <source>
        <strain evidence="1">Derp</strain>
    </source>
</reference>
<gene>
    <name evidence="1" type="ORF">DERP_007615</name>
</gene>